<evidence type="ECO:0000313" key="2">
    <source>
        <dbReference type="Proteomes" id="UP001595823"/>
    </source>
</evidence>
<evidence type="ECO:0008006" key="3">
    <source>
        <dbReference type="Google" id="ProtNLM"/>
    </source>
</evidence>
<comment type="caution">
    <text evidence="1">The sequence shown here is derived from an EMBL/GenBank/DDBJ whole genome shotgun (WGS) entry which is preliminary data.</text>
</comment>
<dbReference type="Proteomes" id="UP001595823">
    <property type="component" value="Unassembled WGS sequence"/>
</dbReference>
<dbReference type="EMBL" id="JBHSDK010000018">
    <property type="protein sequence ID" value="MFC4336291.1"/>
    <property type="molecule type" value="Genomic_DNA"/>
</dbReference>
<dbReference type="RefSeq" id="WP_380622060.1">
    <property type="nucleotide sequence ID" value="NZ_JBHSDK010000018.1"/>
</dbReference>
<protein>
    <recommendedName>
        <fullName evidence="3">DUF4351 domain-containing protein</fullName>
    </recommendedName>
</protein>
<organism evidence="1 2">
    <name type="scientific">Salininema proteolyticum</name>
    <dbReference type="NCBI Taxonomy" id="1607685"/>
    <lineage>
        <taxon>Bacteria</taxon>
        <taxon>Bacillati</taxon>
        <taxon>Actinomycetota</taxon>
        <taxon>Actinomycetes</taxon>
        <taxon>Glycomycetales</taxon>
        <taxon>Glycomycetaceae</taxon>
        <taxon>Salininema</taxon>
    </lineage>
</organism>
<reference evidence="2" key="1">
    <citation type="journal article" date="2019" name="Int. J. Syst. Evol. Microbiol.">
        <title>The Global Catalogue of Microorganisms (GCM) 10K type strain sequencing project: providing services to taxonomists for standard genome sequencing and annotation.</title>
        <authorList>
            <consortium name="The Broad Institute Genomics Platform"/>
            <consortium name="The Broad Institute Genome Sequencing Center for Infectious Disease"/>
            <person name="Wu L."/>
            <person name="Ma J."/>
        </authorList>
    </citation>
    <scope>NUCLEOTIDE SEQUENCE [LARGE SCALE GENOMIC DNA]</scope>
    <source>
        <strain evidence="2">IBRC-M 10908</strain>
    </source>
</reference>
<proteinExistence type="predicted"/>
<accession>A0ABV8U0F7</accession>
<evidence type="ECO:0000313" key="1">
    <source>
        <dbReference type="EMBL" id="MFC4336291.1"/>
    </source>
</evidence>
<keyword evidence="2" id="KW-1185">Reference proteome</keyword>
<gene>
    <name evidence="1" type="ORF">ACFPET_13875</name>
</gene>
<sequence>MAMETFQFVDKFRQEGVSIGRLREIRKSIPKFAELRGIELSTGDLRRIQACEDYDQLEAWQNAAMHARHRADIFGN</sequence>
<name>A0ABV8U0F7_9ACTN</name>